<reference evidence="1" key="1">
    <citation type="submission" date="2022-09" db="EMBL/GenBank/DDBJ databases">
        <title>Culturomic study of gut microbiota in children with autism spectrum disorder.</title>
        <authorList>
            <person name="Efimov B.A."/>
            <person name="Chaplin A.V."/>
            <person name="Sokolova S.R."/>
            <person name="Pikina A.P."/>
            <person name="Korzhanova M."/>
            <person name="Belova V."/>
            <person name="Korostin D."/>
        </authorList>
    </citation>
    <scope>NUCLEOTIDE SEQUENCE</scope>
    <source>
        <strain evidence="1">ASD5510</strain>
    </source>
</reference>
<gene>
    <name evidence="1" type="ORF">OBO34_14845</name>
</gene>
<dbReference type="Pfam" id="PF20116">
    <property type="entry name" value="DUF6506"/>
    <property type="match status" value="2"/>
</dbReference>
<dbReference type="AlphaFoldDB" id="A0A9J6QWF2"/>
<sequence length="182" mass="20021">MFKYAFIENVPGSSPETYSFVYENDESYSLVTGTSSFEMTEELAKKLDQEGYDLIDLCGDFDDEAVAKLSKSFTGEMGITHADYLPDELVKIEALDSLKEYGIVIVMDGVEVTQKFSLKSEECNTYVRFTKDLDAAKAAAKELVSLGVDFIELCSYFDKEKTQAVIGAIEGKVPVGSCGDLA</sequence>
<dbReference type="EMBL" id="JAOSHN010000006">
    <property type="protein sequence ID" value="MCU7379622.1"/>
    <property type="molecule type" value="Genomic_DNA"/>
</dbReference>
<organism evidence="1 2">
    <name type="scientific">Hominibacterium faecale</name>
    <dbReference type="NCBI Taxonomy" id="2839743"/>
    <lineage>
        <taxon>Bacteria</taxon>
        <taxon>Bacillati</taxon>
        <taxon>Bacillota</taxon>
        <taxon>Clostridia</taxon>
        <taxon>Peptostreptococcales</taxon>
        <taxon>Anaerovoracaceae</taxon>
        <taxon>Hominibacterium</taxon>
    </lineage>
</organism>
<proteinExistence type="predicted"/>
<protein>
    <submittedName>
        <fullName evidence="1">DUF6506 family protein</fullName>
    </submittedName>
</protein>
<dbReference type="InterPro" id="IPR045441">
    <property type="entry name" value="DUF6506"/>
</dbReference>
<evidence type="ECO:0000313" key="1">
    <source>
        <dbReference type="EMBL" id="MCU7379622.1"/>
    </source>
</evidence>
<comment type="caution">
    <text evidence="1">The sequence shown here is derived from an EMBL/GenBank/DDBJ whole genome shotgun (WGS) entry which is preliminary data.</text>
</comment>
<dbReference type="Proteomes" id="UP001065549">
    <property type="component" value="Unassembled WGS sequence"/>
</dbReference>
<name>A0A9J6QWF2_9FIRM</name>
<dbReference type="RefSeq" id="WP_148397619.1">
    <property type="nucleotide sequence ID" value="NZ_JAJAGH010000009.1"/>
</dbReference>
<keyword evidence="2" id="KW-1185">Reference proteome</keyword>
<accession>A0A9J6QWF2</accession>
<evidence type="ECO:0000313" key="2">
    <source>
        <dbReference type="Proteomes" id="UP001065549"/>
    </source>
</evidence>